<dbReference type="InterPro" id="IPR036102">
    <property type="entry name" value="OsmC/Ohrsf"/>
</dbReference>
<dbReference type="InterPro" id="IPR015946">
    <property type="entry name" value="KH_dom-like_a/b"/>
</dbReference>
<name>A0A953L9U9_9BACT</name>
<dbReference type="PANTHER" id="PTHR42830:SF1">
    <property type="entry name" value="OSMOTICALLY INDUCIBLE FAMILY PROTEIN"/>
    <property type="match status" value="1"/>
</dbReference>
<keyword evidence="2" id="KW-1185">Reference proteome</keyword>
<dbReference type="InterPro" id="IPR052707">
    <property type="entry name" value="OsmC_Ohr_Peroxiredoxin"/>
</dbReference>
<dbReference type="GO" id="GO:0004601">
    <property type="term" value="F:peroxidase activity"/>
    <property type="evidence" value="ECO:0007669"/>
    <property type="project" value="InterPro"/>
</dbReference>
<dbReference type="Pfam" id="PF02566">
    <property type="entry name" value="OsmC"/>
    <property type="match status" value="1"/>
</dbReference>
<proteinExistence type="predicted"/>
<dbReference type="EMBL" id="JAHVHU010000007">
    <property type="protein sequence ID" value="MBY5958018.1"/>
    <property type="molecule type" value="Genomic_DNA"/>
</dbReference>
<dbReference type="GO" id="GO:0006979">
    <property type="term" value="P:response to oxidative stress"/>
    <property type="evidence" value="ECO:0007669"/>
    <property type="project" value="InterPro"/>
</dbReference>
<dbReference type="AlphaFoldDB" id="A0A953L9U9"/>
<protein>
    <submittedName>
        <fullName evidence="1">OsmC family protein</fullName>
    </submittedName>
</protein>
<reference evidence="1" key="1">
    <citation type="submission" date="2021-06" db="EMBL/GenBank/DDBJ databases">
        <title>44 bacteria genomes isolated from Dapeng, Shenzhen.</title>
        <authorList>
            <person name="Zheng W."/>
            <person name="Yu S."/>
            <person name="Huang Y."/>
        </authorList>
    </citation>
    <scope>NUCLEOTIDE SEQUENCE</scope>
    <source>
        <strain evidence="1">DP5N28-2</strain>
    </source>
</reference>
<dbReference type="InterPro" id="IPR003718">
    <property type="entry name" value="OsmC/Ohr_fam"/>
</dbReference>
<comment type="caution">
    <text evidence="1">The sequence shown here is derived from an EMBL/GenBank/DDBJ whole genome shotgun (WGS) entry which is preliminary data.</text>
</comment>
<evidence type="ECO:0000313" key="1">
    <source>
        <dbReference type="EMBL" id="MBY5958018.1"/>
    </source>
</evidence>
<dbReference type="PANTHER" id="PTHR42830">
    <property type="entry name" value="OSMOTICALLY INDUCIBLE FAMILY PROTEIN"/>
    <property type="match status" value="1"/>
</dbReference>
<accession>A0A953L9U9</accession>
<gene>
    <name evidence="1" type="ORF">KUV50_07750</name>
</gene>
<sequence length="143" mass="15149">MKRHATSIWKGKVKEGNGKLTSQSGTLENTPYSFAGRFTDEDGTSGTNPEELIAAAHAGCFNMALSKMLTEAGFDPEELKTKATVTIDAGDGGVKISKSHLELNAKIDGIDQDKFDELTGNAKKGCPVSAVLNCEITLDATLN</sequence>
<dbReference type="SUPFAM" id="SSF82784">
    <property type="entry name" value="OsmC-like"/>
    <property type="match status" value="1"/>
</dbReference>
<dbReference type="RefSeq" id="WP_222579554.1">
    <property type="nucleotide sequence ID" value="NZ_JAHVHU010000007.1"/>
</dbReference>
<dbReference type="InterPro" id="IPR019904">
    <property type="entry name" value="Peroxiredoxin_OsmC"/>
</dbReference>
<dbReference type="Proteomes" id="UP000753961">
    <property type="component" value="Unassembled WGS sequence"/>
</dbReference>
<evidence type="ECO:0000313" key="2">
    <source>
        <dbReference type="Proteomes" id="UP000753961"/>
    </source>
</evidence>
<dbReference type="Gene3D" id="3.30.300.20">
    <property type="match status" value="1"/>
</dbReference>
<dbReference type="NCBIfam" id="TIGR03562">
    <property type="entry name" value="osmo_induc_OsmC"/>
    <property type="match status" value="1"/>
</dbReference>
<organism evidence="1 2">
    <name type="scientific">Membranihabitans marinus</name>
    <dbReference type="NCBI Taxonomy" id="1227546"/>
    <lineage>
        <taxon>Bacteria</taxon>
        <taxon>Pseudomonadati</taxon>
        <taxon>Bacteroidota</taxon>
        <taxon>Saprospiria</taxon>
        <taxon>Saprospirales</taxon>
        <taxon>Saprospiraceae</taxon>
        <taxon>Membranihabitans</taxon>
    </lineage>
</organism>